<dbReference type="Gene3D" id="1.25.40.390">
    <property type="match status" value="1"/>
</dbReference>
<evidence type="ECO:0000313" key="9">
    <source>
        <dbReference type="Proteomes" id="UP000679220"/>
    </source>
</evidence>
<evidence type="ECO:0000256" key="3">
    <source>
        <dbReference type="ARBA" id="ARBA00022729"/>
    </source>
</evidence>
<name>A0A941J2S7_9BACT</name>
<gene>
    <name evidence="8" type="ORF">KDU71_21305</name>
</gene>
<dbReference type="Pfam" id="PF14322">
    <property type="entry name" value="SusD-like_3"/>
    <property type="match status" value="1"/>
</dbReference>
<comment type="similarity">
    <text evidence="2">Belongs to the SusD family.</text>
</comment>
<dbReference type="InterPro" id="IPR011990">
    <property type="entry name" value="TPR-like_helical_dom_sf"/>
</dbReference>
<dbReference type="Proteomes" id="UP000679220">
    <property type="component" value="Unassembled WGS sequence"/>
</dbReference>
<keyword evidence="5" id="KW-0998">Cell outer membrane</keyword>
<organism evidence="8 9">
    <name type="scientific">Carboxylicivirga sediminis</name>
    <dbReference type="NCBI Taxonomy" id="2006564"/>
    <lineage>
        <taxon>Bacteria</taxon>
        <taxon>Pseudomonadati</taxon>
        <taxon>Bacteroidota</taxon>
        <taxon>Bacteroidia</taxon>
        <taxon>Marinilabiliales</taxon>
        <taxon>Marinilabiliaceae</taxon>
        <taxon>Carboxylicivirga</taxon>
    </lineage>
</organism>
<protein>
    <submittedName>
        <fullName evidence="8">RagB/SusD family nutrient uptake outer membrane protein</fullName>
    </submittedName>
</protein>
<evidence type="ECO:0000256" key="2">
    <source>
        <dbReference type="ARBA" id="ARBA00006275"/>
    </source>
</evidence>
<dbReference type="GO" id="GO:0009279">
    <property type="term" value="C:cell outer membrane"/>
    <property type="evidence" value="ECO:0007669"/>
    <property type="project" value="UniProtKB-SubCell"/>
</dbReference>
<evidence type="ECO:0000256" key="5">
    <source>
        <dbReference type="ARBA" id="ARBA00023237"/>
    </source>
</evidence>
<dbReference type="InterPro" id="IPR033985">
    <property type="entry name" value="SusD-like_N"/>
</dbReference>
<dbReference type="AlphaFoldDB" id="A0A941J2S7"/>
<reference evidence="8" key="2">
    <citation type="submission" date="2021-04" db="EMBL/GenBank/DDBJ databases">
        <authorList>
            <person name="Zhang T."/>
            <person name="Zhang Y."/>
            <person name="Lu D."/>
            <person name="Zuo D."/>
            <person name="Du Z."/>
        </authorList>
    </citation>
    <scope>NUCLEOTIDE SEQUENCE</scope>
    <source>
        <strain evidence="8">JR1</strain>
    </source>
</reference>
<evidence type="ECO:0000256" key="1">
    <source>
        <dbReference type="ARBA" id="ARBA00004442"/>
    </source>
</evidence>
<reference evidence="8" key="1">
    <citation type="journal article" date="2018" name="Int. J. Syst. Evol. Microbiol.">
        <title>Carboxylicivirga sediminis sp. nov., isolated from coastal sediment.</title>
        <authorList>
            <person name="Wang F.Q."/>
            <person name="Ren L.H."/>
            <person name="Zou R.J."/>
            <person name="Sun Y.Z."/>
            <person name="Liu X.J."/>
            <person name="Jiang F."/>
            <person name="Liu L.J."/>
        </authorList>
    </citation>
    <scope>NUCLEOTIDE SEQUENCE</scope>
    <source>
        <strain evidence="8">JR1</strain>
    </source>
</reference>
<keyword evidence="3" id="KW-0732">Signal</keyword>
<keyword evidence="4" id="KW-0472">Membrane</keyword>
<dbReference type="RefSeq" id="WP_212193146.1">
    <property type="nucleotide sequence ID" value="NZ_JAGTAR010000050.1"/>
</dbReference>
<feature type="domain" description="SusD-like N-terminal" evidence="7">
    <location>
        <begin position="104"/>
        <end position="227"/>
    </location>
</feature>
<keyword evidence="9" id="KW-1185">Reference proteome</keyword>
<evidence type="ECO:0000259" key="7">
    <source>
        <dbReference type="Pfam" id="PF14322"/>
    </source>
</evidence>
<evidence type="ECO:0000313" key="8">
    <source>
        <dbReference type="EMBL" id="MBR8538122.1"/>
    </source>
</evidence>
<evidence type="ECO:0000259" key="6">
    <source>
        <dbReference type="Pfam" id="PF07980"/>
    </source>
</evidence>
<dbReference type="CDD" id="cd08977">
    <property type="entry name" value="SusD"/>
    <property type="match status" value="1"/>
</dbReference>
<accession>A0A941J2S7</accession>
<dbReference type="Pfam" id="PF07980">
    <property type="entry name" value="SusD_RagB"/>
    <property type="match status" value="1"/>
</dbReference>
<proteinExistence type="inferred from homology"/>
<dbReference type="SUPFAM" id="SSF48452">
    <property type="entry name" value="TPR-like"/>
    <property type="match status" value="1"/>
</dbReference>
<comment type="caution">
    <text evidence="8">The sequence shown here is derived from an EMBL/GenBank/DDBJ whole genome shotgun (WGS) entry which is preliminary data.</text>
</comment>
<comment type="subcellular location">
    <subcellularLocation>
        <location evidence="1">Cell outer membrane</location>
    </subcellularLocation>
</comment>
<sequence>MKKFLIYIAVAIFSFGCSDDFLTLQDPTNIAEDNFWQSANDARLGINGIYTVLQANGMYGGHLNGGMGMPAYDCLSDNEYNAWKWEGGGIFVVGSIDPSHWFFSGLWSDLYKGIARTNSAIRNIGLMDESVISEEDKNNYLGQAYFLRALFYYHVALYFEEAPLITEPQTLEEAYVAKNTEAELWQQVLDDLEKAIAILPLPSEQSDKEYGYATKGAALGLLARVALYKGQHDDVLEATQELLTLGYSLDPDYEQLFTYDGENSSEIVFPVKFLYGDLYDNGEKFSATYLPKPKVDVQPMPNMVNDYYCNDGLPIDDPASIYNPADPKENRDPRAIASVYFKGDIFLKDPEKVFAGNTNTKFGLKKYVRDDVDPYERAVFESGSQDFYLIRYADVLLMRAEALVESGNVGQEVYDLINAVRQRVNMPSVEAVEGAGLSQDQLREIVRHERRVELAFEGLRFYDLKRWGEMQEGYDRIAADAIKGYVPLYQGKKSEVFAIPQEEIDVNKNLVQHPAWQ</sequence>
<evidence type="ECO:0000256" key="4">
    <source>
        <dbReference type="ARBA" id="ARBA00023136"/>
    </source>
</evidence>
<dbReference type="PROSITE" id="PS51257">
    <property type="entry name" value="PROKAR_LIPOPROTEIN"/>
    <property type="match status" value="1"/>
</dbReference>
<dbReference type="InterPro" id="IPR012944">
    <property type="entry name" value="SusD_RagB_dom"/>
</dbReference>
<dbReference type="EMBL" id="JAGTAR010000050">
    <property type="protein sequence ID" value="MBR8538122.1"/>
    <property type="molecule type" value="Genomic_DNA"/>
</dbReference>
<feature type="domain" description="RagB/SusD" evidence="6">
    <location>
        <begin position="293"/>
        <end position="516"/>
    </location>
</feature>